<dbReference type="SUPFAM" id="SSF56399">
    <property type="entry name" value="ADP-ribosylation"/>
    <property type="match status" value="1"/>
</dbReference>
<keyword evidence="3" id="KW-1185">Reference proteome</keyword>
<evidence type="ECO:0000313" key="2">
    <source>
        <dbReference type="EMBL" id="KIO34829.1"/>
    </source>
</evidence>
<reference evidence="3" key="2">
    <citation type="submission" date="2015-01" db="EMBL/GenBank/DDBJ databases">
        <title>Evolutionary Origins and Diversification of the Mycorrhizal Mutualists.</title>
        <authorList>
            <consortium name="DOE Joint Genome Institute"/>
            <consortium name="Mycorrhizal Genomics Consortium"/>
            <person name="Kohler A."/>
            <person name="Kuo A."/>
            <person name="Nagy L.G."/>
            <person name="Floudas D."/>
            <person name="Copeland A."/>
            <person name="Barry K.W."/>
            <person name="Cichocki N."/>
            <person name="Veneault-Fourrey C."/>
            <person name="LaButti K."/>
            <person name="Lindquist E.A."/>
            <person name="Lipzen A."/>
            <person name="Lundell T."/>
            <person name="Morin E."/>
            <person name="Murat C."/>
            <person name="Riley R."/>
            <person name="Ohm R."/>
            <person name="Sun H."/>
            <person name="Tunlid A."/>
            <person name="Henrissat B."/>
            <person name="Grigoriev I.V."/>
            <person name="Hibbett D.S."/>
            <person name="Martin F."/>
        </authorList>
    </citation>
    <scope>NUCLEOTIDE SEQUENCE [LARGE SCALE GENOMIC DNA]</scope>
    <source>
        <strain evidence="3">MUT 4182</strain>
    </source>
</reference>
<dbReference type="Pfam" id="PF00644">
    <property type="entry name" value="PARP"/>
    <property type="match status" value="1"/>
</dbReference>
<organism evidence="2 3">
    <name type="scientific">Tulasnella calospora MUT 4182</name>
    <dbReference type="NCBI Taxonomy" id="1051891"/>
    <lineage>
        <taxon>Eukaryota</taxon>
        <taxon>Fungi</taxon>
        <taxon>Dikarya</taxon>
        <taxon>Basidiomycota</taxon>
        <taxon>Agaricomycotina</taxon>
        <taxon>Agaricomycetes</taxon>
        <taxon>Cantharellales</taxon>
        <taxon>Tulasnellaceae</taxon>
        <taxon>Tulasnella</taxon>
    </lineage>
</organism>
<reference evidence="2 3" key="1">
    <citation type="submission" date="2014-04" db="EMBL/GenBank/DDBJ databases">
        <authorList>
            <consortium name="DOE Joint Genome Institute"/>
            <person name="Kuo A."/>
            <person name="Girlanda M."/>
            <person name="Perotto S."/>
            <person name="Kohler A."/>
            <person name="Nagy L.G."/>
            <person name="Floudas D."/>
            <person name="Copeland A."/>
            <person name="Barry K.W."/>
            <person name="Cichocki N."/>
            <person name="Veneault-Fourrey C."/>
            <person name="LaButti K."/>
            <person name="Lindquist E.A."/>
            <person name="Lipzen A."/>
            <person name="Lundell T."/>
            <person name="Morin E."/>
            <person name="Murat C."/>
            <person name="Sun H."/>
            <person name="Tunlid A."/>
            <person name="Henrissat B."/>
            <person name="Grigoriev I.V."/>
            <person name="Hibbett D.S."/>
            <person name="Martin F."/>
            <person name="Nordberg H.P."/>
            <person name="Cantor M.N."/>
            <person name="Hua S.X."/>
        </authorList>
    </citation>
    <scope>NUCLEOTIDE SEQUENCE [LARGE SCALE GENOMIC DNA]</scope>
    <source>
        <strain evidence="2 3">MUT 4182</strain>
    </source>
</reference>
<dbReference type="GO" id="GO:0003950">
    <property type="term" value="F:NAD+ poly-ADP-ribosyltransferase activity"/>
    <property type="evidence" value="ECO:0007669"/>
    <property type="project" value="InterPro"/>
</dbReference>
<dbReference type="STRING" id="1051891.A0A0C3QZG9"/>
<protein>
    <recommendedName>
        <fullName evidence="1">PARP catalytic domain-containing protein</fullName>
    </recommendedName>
</protein>
<dbReference type="InterPro" id="IPR012317">
    <property type="entry name" value="Poly(ADP-ribose)pol_cat_dom"/>
</dbReference>
<proteinExistence type="predicted"/>
<accession>A0A0C3QZG9</accession>
<dbReference type="PANTHER" id="PTHR31681:SF3">
    <property type="entry name" value="OS04G0690100 PROTEIN"/>
    <property type="match status" value="1"/>
</dbReference>
<gene>
    <name evidence="2" type="ORF">M407DRAFT_16776</name>
</gene>
<feature type="domain" description="PARP catalytic" evidence="1">
    <location>
        <begin position="367"/>
        <end position="471"/>
    </location>
</feature>
<dbReference type="Gene3D" id="3.90.228.10">
    <property type="match status" value="1"/>
</dbReference>
<name>A0A0C3QZG9_9AGAM</name>
<dbReference type="OrthoDB" id="10329668at2759"/>
<dbReference type="Proteomes" id="UP000054248">
    <property type="component" value="Unassembled WGS sequence"/>
</dbReference>
<dbReference type="HOGENOM" id="CLU_491072_0_0_1"/>
<sequence>MASNSLPFRVYLGSHNDNHSLVVYSSKGINWQSRHNVHPDLEELLQTITSKDIIDLSLGCDGRYWIKFSRGTAVQRRLTQEAWNEVHPQLQRRLKNVSKVSLGVGKEIWVFSGDNKPPRHFLKIRPPVANILLPQGVGYPAAKDIEFVELGHSPDNFVIKVGGKVVLGRHKGIQSLTGKDKTQNERIAAAALSPLDDSCYFIMFDDGSHASSLPKALEEMVTPHLPDSEPPSPREDEENFIPFPLWLLSRVSGGSSFRIPPVGGSSTQLRLLHQHDSERKRVEDLFLDSWVCQEKPCPPIHHIYEIEMPGSLVVTYCAYRLNILCTNGDTDGAEQLLFHGTLRLCSVGNGGQSSSPCKNRACRLCCILRNSFKADQAGTVTGRSVPRFGKGIYTSRFSSKADKYNGESLSQDKAMLVARVVLGRSCTLTSRKEPKPLLEAPAGYNSVLGKVGASEEYDVHAVYKDEAILPAYLIIYQHS</sequence>
<evidence type="ECO:0000259" key="1">
    <source>
        <dbReference type="Pfam" id="PF00644"/>
    </source>
</evidence>
<dbReference type="AlphaFoldDB" id="A0A0C3QZG9"/>
<evidence type="ECO:0000313" key="3">
    <source>
        <dbReference type="Proteomes" id="UP000054248"/>
    </source>
</evidence>
<dbReference type="PANTHER" id="PTHR31681">
    <property type="entry name" value="C2H2-LIKE ZINC FINGER PROTEIN"/>
    <property type="match status" value="1"/>
</dbReference>
<dbReference type="EMBL" id="KN822942">
    <property type="protein sequence ID" value="KIO34829.1"/>
    <property type="molecule type" value="Genomic_DNA"/>
</dbReference>